<dbReference type="InterPro" id="IPR015915">
    <property type="entry name" value="Kelch-typ_b-propeller"/>
</dbReference>
<gene>
    <name evidence="5" type="ORF">KVV02_004502</name>
</gene>
<dbReference type="SUPFAM" id="SSF117281">
    <property type="entry name" value="Kelch motif"/>
    <property type="match status" value="1"/>
</dbReference>
<keyword evidence="2" id="KW-0677">Repeat</keyword>
<evidence type="ECO:0000256" key="2">
    <source>
        <dbReference type="ARBA" id="ARBA00022737"/>
    </source>
</evidence>
<proteinExistence type="predicted"/>
<dbReference type="InterPro" id="IPR056737">
    <property type="entry name" value="Beta-prop_ATRN-MKLN-like"/>
</dbReference>
<feature type="compositionally biased region" description="Low complexity" evidence="3">
    <location>
        <begin position="1"/>
        <end position="10"/>
    </location>
</feature>
<dbReference type="EMBL" id="JAIFTL010000175">
    <property type="protein sequence ID" value="KAG9321927.1"/>
    <property type="molecule type" value="Genomic_DNA"/>
</dbReference>
<sequence length="317" mass="33347">MASPPRQGLPCPLPLPPTPTRTPHRPSSKRPRLVQGLVCTLVCLAAIAATAPAAATTPPWRAFHGATIIGTDMIIFGGTTDPSADPFGPSVPGSNSLFIWSTTLRQWSQPAYSDLTNNGGPPRPQKFLTSVPLASEFKMLSIVSNSSTGTTQGNLLGLDVHSWTWSVPTSPNPDVAPPSRLGAAVGMTENSILIHGGTAASFTGYAASTSVLNDLTKLDGSTLEWKSIANGPALMYHTMCKLTGLNKMVIFGGSDSASNAFNTVHTFDLEQETWTLNVPVSPGIGGSVPSIRKGHSATCLNNTMIVFGMYLPRGLCY</sequence>
<feature type="compositionally biased region" description="Basic residues" evidence="3">
    <location>
        <begin position="22"/>
        <end position="31"/>
    </location>
</feature>
<dbReference type="Proteomes" id="UP000717515">
    <property type="component" value="Unassembled WGS sequence"/>
</dbReference>
<protein>
    <recommendedName>
        <fullName evidence="4">Attractin/MKLN-like beta-propeller domain-containing protein</fullName>
    </recommendedName>
</protein>
<feature type="compositionally biased region" description="Pro residues" evidence="3">
    <location>
        <begin position="11"/>
        <end position="20"/>
    </location>
</feature>
<dbReference type="PANTHER" id="PTHR46093:SF18">
    <property type="entry name" value="FIBRONECTIN TYPE-III DOMAIN-CONTAINING PROTEIN"/>
    <property type="match status" value="1"/>
</dbReference>
<dbReference type="Pfam" id="PF24981">
    <property type="entry name" value="Beta-prop_ATRN-LZTR1"/>
    <property type="match status" value="1"/>
</dbReference>
<evidence type="ECO:0000259" key="4">
    <source>
        <dbReference type="Pfam" id="PF24981"/>
    </source>
</evidence>
<evidence type="ECO:0000256" key="1">
    <source>
        <dbReference type="ARBA" id="ARBA00022441"/>
    </source>
</evidence>
<evidence type="ECO:0000313" key="5">
    <source>
        <dbReference type="EMBL" id="KAG9321927.1"/>
    </source>
</evidence>
<dbReference type="Gene3D" id="2.120.10.80">
    <property type="entry name" value="Kelch-type beta propeller"/>
    <property type="match status" value="1"/>
</dbReference>
<dbReference type="AlphaFoldDB" id="A0A9P8A427"/>
<reference evidence="5" key="1">
    <citation type="submission" date="2021-07" db="EMBL/GenBank/DDBJ databases">
        <title>Draft genome of Mortierella alpina, strain LL118, isolated from an aspen leaf litter sample.</title>
        <authorList>
            <person name="Yang S."/>
            <person name="Vinatzer B.A."/>
        </authorList>
    </citation>
    <scope>NUCLEOTIDE SEQUENCE</scope>
    <source>
        <strain evidence="5">LL118</strain>
    </source>
</reference>
<organism evidence="5 6">
    <name type="scientific">Mortierella alpina</name>
    <name type="common">Oleaginous fungus</name>
    <name type="synonym">Mortierella renispora</name>
    <dbReference type="NCBI Taxonomy" id="64518"/>
    <lineage>
        <taxon>Eukaryota</taxon>
        <taxon>Fungi</taxon>
        <taxon>Fungi incertae sedis</taxon>
        <taxon>Mucoromycota</taxon>
        <taxon>Mortierellomycotina</taxon>
        <taxon>Mortierellomycetes</taxon>
        <taxon>Mortierellales</taxon>
        <taxon>Mortierellaceae</taxon>
        <taxon>Mortierella</taxon>
    </lineage>
</organism>
<keyword evidence="1" id="KW-0880">Kelch repeat</keyword>
<evidence type="ECO:0000313" key="6">
    <source>
        <dbReference type="Proteomes" id="UP000717515"/>
    </source>
</evidence>
<accession>A0A9P8A427</accession>
<name>A0A9P8A427_MORAP</name>
<evidence type="ECO:0000256" key="3">
    <source>
        <dbReference type="SAM" id="MobiDB-lite"/>
    </source>
</evidence>
<feature type="region of interest" description="Disordered" evidence="3">
    <location>
        <begin position="1"/>
        <end position="31"/>
    </location>
</feature>
<comment type="caution">
    <text evidence="5">The sequence shown here is derived from an EMBL/GenBank/DDBJ whole genome shotgun (WGS) entry which is preliminary data.</text>
</comment>
<dbReference type="PANTHER" id="PTHR46093">
    <property type="entry name" value="ACYL-COA-BINDING DOMAIN-CONTAINING PROTEIN 5"/>
    <property type="match status" value="1"/>
</dbReference>
<feature type="domain" description="Attractin/MKLN-like beta-propeller" evidence="4">
    <location>
        <begin position="54"/>
        <end position="308"/>
    </location>
</feature>